<sequence length="88" mass="9934">MDGEHALFQDLPPDISALAQKRRRLWLWATFPSEVIVAGVPGDLWVCCTPKKHEAPQLAETCNSHWGTGRPRRLVDLRSRTFAPALDE</sequence>
<evidence type="ECO:0000313" key="1">
    <source>
        <dbReference type="EMBL" id="KAK9417238.1"/>
    </source>
</evidence>
<dbReference type="Proteomes" id="UP001408356">
    <property type="component" value="Unassembled WGS sequence"/>
</dbReference>
<organism evidence="1 2">
    <name type="scientific">Seiridium unicorne</name>
    <dbReference type="NCBI Taxonomy" id="138068"/>
    <lineage>
        <taxon>Eukaryota</taxon>
        <taxon>Fungi</taxon>
        <taxon>Dikarya</taxon>
        <taxon>Ascomycota</taxon>
        <taxon>Pezizomycotina</taxon>
        <taxon>Sordariomycetes</taxon>
        <taxon>Xylariomycetidae</taxon>
        <taxon>Amphisphaeriales</taxon>
        <taxon>Sporocadaceae</taxon>
        <taxon>Seiridium</taxon>
    </lineage>
</organism>
<accession>A0ABR2URZ0</accession>
<name>A0ABR2URZ0_9PEZI</name>
<keyword evidence="2" id="KW-1185">Reference proteome</keyword>
<proteinExistence type="predicted"/>
<evidence type="ECO:0000313" key="2">
    <source>
        <dbReference type="Proteomes" id="UP001408356"/>
    </source>
</evidence>
<reference evidence="1 2" key="1">
    <citation type="journal article" date="2024" name="J. Plant Pathol.">
        <title>Sequence and assembly of the genome of Seiridium unicorne, isolate CBS 538.82, causal agent of cypress canker disease.</title>
        <authorList>
            <person name="Scali E."/>
            <person name="Rocca G.D."/>
            <person name="Danti R."/>
            <person name="Garbelotto M."/>
            <person name="Barberini S."/>
            <person name="Baroncelli R."/>
            <person name="Emiliani G."/>
        </authorList>
    </citation>
    <scope>NUCLEOTIDE SEQUENCE [LARGE SCALE GENOMIC DNA]</scope>
    <source>
        <strain evidence="1 2">BM-138-508</strain>
    </source>
</reference>
<dbReference type="EMBL" id="JARVKF010000400">
    <property type="protein sequence ID" value="KAK9417238.1"/>
    <property type="molecule type" value="Genomic_DNA"/>
</dbReference>
<protein>
    <submittedName>
        <fullName evidence="1">Uncharacterized protein</fullName>
    </submittedName>
</protein>
<gene>
    <name evidence="1" type="ORF">SUNI508_09042</name>
</gene>
<comment type="caution">
    <text evidence="1">The sequence shown here is derived from an EMBL/GenBank/DDBJ whole genome shotgun (WGS) entry which is preliminary data.</text>
</comment>